<name>A0A0E9M1H0_9BACT</name>
<dbReference type="Proteomes" id="UP000032900">
    <property type="component" value="Unassembled WGS sequence"/>
</dbReference>
<dbReference type="SMART" id="SM00560">
    <property type="entry name" value="LamGL"/>
    <property type="match status" value="1"/>
</dbReference>
<sequence length="337" mass="36853">MKIFIAGILIITNITVLFAQTATISNIRVTALRDGSGMVEVQYDLEGQNAYNLSLEVSFDDSNTFTPIPAAHLSGDVLQQTSGTNKLLLWNGLASFPDAYSKESSLKVIVIQTMLKGNLIDGLVSYWNLNGNLNDAHNTNHGNAASGVTSLKAEGVINQCPYFNGSSNAYITFGNDQSLNITGTAITMSAWVYNEKTTGLADIISKGRDYTSNYGYHLRWYNNPQSLNAIYRLTNGTNNTVRITGLKNETWYHIASTFDGIYGKLYLNGQLVSVTEQHGSIGNAITQFVIGAHSAGPSGWGYQWKGKIDEVAVWNRVLSEAEVQLLYNDSNGLSYPF</sequence>
<gene>
    <name evidence="4" type="ORF">JCM15548_14034</name>
</gene>
<dbReference type="STRING" id="1236989.JCM15548_14034"/>
<organism evidence="4 5">
    <name type="scientific">Geofilum rubicundum JCM 15548</name>
    <dbReference type="NCBI Taxonomy" id="1236989"/>
    <lineage>
        <taxon>Bacteria</taxon>
        <taxon>Pseudomonadati</taxon>
        <taxon>Bacteroidota</taxon>
        <taxon>Bacteroidia</taxon>
        <taxon>Marinilabiliales</taxon>
        <taxon>Marinilabiliaceae</taxon>
        <taxon>Geofilum</taxon>
    </lineage>
</organism>
<dbReference type="Pfam" id="PF13385">
    <property type="entry name" value="Laminin_G_3"/>
    <property type="match status" value="1"/>
</dbReference>
<dbReference type="Gene3D" id="2.60.120.200">
    <property type="match status" value="1"/>
</dbReference>
<keyword evidence="1" id="KW-0732">Signal</keyword>
<dbReference type="GO" id="GO:0004553">
    <property type="term" value="F:hydrolase activity, hydrolyzing O-glycosyl compounds"/>
    <property type="evidence" value="ECO:0007669"/>
    <property type="project" value="UniProtKB-ARBA"/>
</dbReference>
<evidence type="ECO:0000256" key="2">
    <source>
        <dbReference type="ARBA" id="ARBA00023157"/>
    </source>
</evidence>
<dbReference type="AlphaFoldDB" id="A0A0E9M1H0"/>
<dbReference type="OrthoDB" id="1037816at2"/>
<protein>
    <submittedName>
        <fullName evidence="4">LamG domain protein jellyroll fold domain protein</fullName>
    </submittedName>
</protein>
<evidence type="ECO:0000313" key="5">
    <source>
        <dbReference type="Proteomes" id="UP000032900"/>
    </source>
</evidence>
<comment type="caution">
    <text evidence="4">The sequence shown here is derived from an EMBL/GenBank/DDBJ whole genome shotgun (WGS) entry which is preliminary data.</text>
</comment>
<dbReference type="InterPro" id="IPR006558">
    <property type="entry name" value="LamG-like"/>
</dbReference>
<dbReference type="InterPro" id="IPR013320">
    <property type="entry name" value="ConA-like_dom_sf"/>
</dbReference>
<dbReference type="SUPFAM" id="SSF49899">
    <property type="entry name" value="Concanavalin A-like lectins/glucanases"/>
    <property type="match status" value="1"/>
</dbReference>
<dbReference type="GO" id="GO:0005975">
    <property type="term" value="P:carbohydrate metabolic process"/>
    <property type="evidence" value="ECO:0007669"/>
    <property type="project" value="UniProtKB-ARBA"/>
</dbReference>
<evidence type="ECO:0000259" key="3">
    <source>
        <dbReference type="SMART" id="SM00560"/>
    </source>
</evidence>
<feature type="domain" description="LamG-like jellyroll fold" evidence="3">
    <location>
        <begin position="184"/>
        <end position="321"/>
    </location>
</feature>
<reference evidence="4 5" key="1">
    <citation type="journal article" date="2015" name="Microbes Environ.">
        <title>Distribution and evolution of nitrogen fixation genes in the phylum bacteroidetes.</title>
        <authorList>
            <person name="Inoue J."/>
            <person name="Oshima K."/>
            <person name="Suda W."/>
            <person name="Sakamoto M."/>
            <person name="Iino T."/>
            <person name="Noda S."/>
            <person name="Hongoh Y."/>
            <person name="Hattori M."/>
            <person name="Ohkuma M."/>
        </authorList>
    </citation>
    <scope>NUCLEOTIDE SEQUENCE [LARGE SCALE GENOMIC DNA]</scope>
    <source>
        <strain evidence="4">JCM 15548</strain>
    </source>
</reference>
<keyword evidence="5" id="KW-1185">Reference proteome</keyword>
<proteinExistence type="predicted"/>
<evidence type="ECO:0000256" key="1">
    <source>
        <dbReference type="ARBA" id="ARBA00022729"/>
    </source>
</evidence>
<dbReference type="RefSeq" id="WP_062127880.1">
    <property type="nucleotide sequence ID" value="NZ_BAZW01000055.1"/>
</dbReference>
<keyword evidence="2" id="KW-1015">Disulfide bond</keyword>
<accession>A0A0E9M1H0</accession>
<evidence type="ECO:0000313" key="4">
    <source>
        <dbReference type="EMBL" id="GAO31647.1"/>
    </source>
</evidence>
<dbReference type="EMBL" id="BAZW01000055">
    <property type="protein sequence ID" value="GAO31647.1"/>
    <property type="molecule type" value="Genomic_DNA"/>
</dbReference>